<evidence type="ECO:0000256" key="6">
    <source>
        <dbReference type="ARBA" id="ARBA00029588"/>
    </source>
</evidence>
<keyword evidence="2" id="KW-0677">Repeat</keyword>
<dbReference type="InterPro" id="IPR050715">
    <property type="entry name" value="LRR-SigEffector_domain"/>
</dbReference>
<feature type="compositionally biased region" description="Low complexity" evidence="9">
    <location>
        <begin position="35"/>
        <end position="48"/>
    </location>
</feature>
<dbReference type="PANTHER" id="PTHR45752">
    <property type="entry name" value="LEUCINE-RICH REPEAT-CONTAINING"/>
    <property type="match status" value="1"/>
</dbReference>
<name>A0A443QXL0_9ACAR</name>
<dbReference type="InterPro" id="IPR032675">
    <property type="entry name" value="LRR_dom_sf"/>
</dbReference>
<sequence>MASNYAFDANEQQDGTIIERGDDSDYERTSRPRSESGSSESSVDNSTTMRQVVGYDSDDSESSDFSNLELDSLSLQVNISSKFGFHENITSLNISGNRLQFIPSNIALFVNLKSLDVSQNELTSLGAFITKLNALSTLIAANNRLSEKSLSSDFGSAFASSLKILSLGGNQFKTLPSQLYELTELRSLYLGGNNIEAISKDIKRLVNLRVLYLGGNQLGEIPVEIGHLPNLHALSLCENKLKSLPTSIAKLRNLRSLALHKNLLTTLPQEIVKLRGLIELSLRDNPLIVRFVREVDNNPPSLLELAGRCVKRNRIPYSSEQLPVHVVKFLSSAQYCVNPKCKGMSLSVAKRTINDRFFSLVACAGVYFDARVEHIKFIDFCGIYRLPLLQYLCSSQCTNNNTNSATGNSSSEDEADVPLSKMKRVLLG</sequence>
<dbReference type="PROSITE" id="PS51450">
    <property type="entry name" value="LRR"/>
    <property type="match status" value="2"/>
</dbReference>
<keyword evidence="12" id="KW-1185">Reference proteome</keyword>
<dbReference type="Pfam" id="PF13855">
    <property type="entry name" value="LRR_8"/>
    <property type="match status" value="1"/>
</dbReference>
<comment type="function">
    <text evidence="5">Acts as a Ras effector and participates in MAPK pathway activation. Probably acts as a regulatory subunit of protein phosphatase that specifically dephosphorylates Raf kinase and stimulate Raf activity at specialized signaling complexes upon Ras activation.</text>
</comment>
<organism evidence="11 12">
    <name type="scientific">Dinothrombium tinctorium</name>
    <dbReference type="NCBI Taxonomy" id="1965070"/>
    <lineage>
        <taxon>Eukaryota</taxon>
        <taxon>Metazoa</taxon>
        <taxon>Ecdysozoa</taxon>
        <taxon>Arthropoda</taxon>
        <taxon>Chelicerata</taxon>
        <taxon>Arachnida</taxon>
        <taxon>Acari</taxon>
        <taxon>Acariformes</taxon>
        <taxon>Trombidiformes</taxon>
        <taxon>Prostigmata</taxon>
        <taxon>Anystina</taxon>
        <taxon>Parasitengona</taxon>
        <taxon>Trombidioidea</taxon>
        <taxon>Trombidiidae</taxon>
        <taxon>Dinothrombium</taxon>
    </lineage>
</organism>
<evidence type="ECO:0000256" key="3">
    <source>
        <dbReference type="ARBA" id="ARBA00023786"/>
    </source>
</evidence>
<dbReference type="InterPro" id="IPR001611">
    <property type="entry name" value="Leu-rich_rpt"/>
</dbReference>
<evidence type="ECO:0000313" key="12">
    <source>
        <dbReference type="Proteomes" id="UP000285301"/>
    </source>
</evidence>
<dbReference type="Pfam" id="PF00560">
    <property type="entry name" value="LRR_1"/>
    <property type="match status" value="1"/>
</dbReference>
<gene>
    <name evidence="11" type="ORF">B4U79_15345</name>
</gene>
<dbReference type="EMBL" id="NCKU01003312">
    <property type="protein sequence ID" value="RWS07772.1"/>
    <property type="molecule type" value="Genomic_DNA"/>
</dbReference>
<feature type="domain" description="Disease resistance R13L4/SHOC-2-like LRR" evidence="10">
    <location>
        <begin position="199"/>
        <end position="285"/>
    </location>
</feature>
<evidence type="ECO:0000256" key="7">
    <source>
        <dbReference type="ARBA" id="ARBA00029998"/>
    </source>
</evidence>
<comment type="caution">
    <text evidence="11">The sequence shown here is derived from an EMBL/GenBank/DDBJ whole genome shotgun (WGS) entry which is preliminary data.</text>
</comment>
<evidence type="ECO:0000256" key="4">
    <source>
        <dbReference type="ARBA" id="ARBA00023904"/>
    </source>
</evidence>
<keyword evidence="1" id="KW-0433">Leucine-rich repeat</keyword>
<dbReference type="AlphaFoldDB" id="A0A443QXL0"/>
<dbReference type="Proteomes" id="UP000285301">
    <property type="component" value="Unassembled WGS sequence"/>
</dbReference>
<dbReference type="Gene3D" id="3.80.10.10">
    <property type="entry name" value="Ribonuclease Inhibitor"/>
    <property type="match status" value="2"/>
</dbReference>
<dbReference type="Pfam" id="PF23598">
    <property type="entry name" value="LRR_14"/>
    <property type="match status" value="1"/>
</dbReference>
<accession>A0A443QXL0</accession>
<dbReference type="STRING" id="1965070.A0A443QXL0"/>
<protein>
    <recommendedName>
        <fullName evidence="4">Leucine-rich repeat protein soc-2 homolog</fullName>
    </recommendedName>
    <alternativeName>
        <fullName evidence="8">Protein soc-2 homolog</fullName>
    </alternativeName>
    <alternativeName>
        <fullName evidence="6 7">protein Sur-8 homolog</fullName>
    </alternativeName>
</protein>
<proteinExistence type="inferred from homology"/>
<evidence type="ECO:0000256" key="1">
    <source>
        <dbReference type="ARBA" id="ARBA00022614"/>
    </source>
</evidence>
<evidence type="ECO:0000256" key="5">
    <source>
        <dbReference type="ARBA" id="ARBA00025612"/>
    </source>
</evidence>
<reference evidence="11 12" key="1">
    <citation type="journal article" date="2018" name="Gigascience">
        <title>Genomes of trombidid mites reveal novel predicted allergens and laterally-transferred genes associated with secondary metabolism.</title>
        <authorList>
            <person name="Dong X."/>
            <person name="Chaisiri K."/>
            <person name="Xia D."/>
            <person name="Armstrong S.D."/>
            <person name="Fang Y."/>
            <person name="Donnelly M.J."/>
            <person name="Kadowaki T."/>
            <person name="McGarry J.W."/>
            <person name="Darby A.C."/>
            <person name="Makepeace B.L."/>
        </authorList>
    </citation>
    <scope>NUCLEOTIDE SEQUENCE [LARGE SCALE GENOMIC DNA]</scope>
    <source>
        <strain evidence="11">UoL-WK</strain>
    </source>
</reference>
<dbReference type="SUPFAM" id="SSF52058">
    <property type="entry name" value="L domain-like"/>
    <property type="match status" value="1"/>
</dbReference>
<comment type="similarity">
    <text evidence="3">Belongs to the SHOC2 family.</text>
</comment>
<feature type="compositionally biased region" description="Basic and acidic residues" evidence="9">
    <location>
        <begin position="17"/>
        <end position="34"/>
    </location>
</feature>
<dbReference type="InterPro" id="IPR003591">
    <property type="entry name" value="Leu-rich_rpt_typical-subtyp"/>
</dbReference>
<evidence type="ECO:0000256" key="9">
    <source>
        <dbReference type="SAM" id="MobiDB-lite"/>
    </source>
</evidence>
<dbReference type="InterPro" id="IPR055414">
    <property type="entry name" value="LRR_R13L4/SHOC2-like"/>
</dbReference>
<evidence type="ECO:0000256" key="2">
    <source>
        <dbReference type="ARBA" id="ARBA00022737"/>
    </source>
</evidence>
<dbReference type="OrthoDB" id="1053178at2759"/>
<dbReference type="SMART" id="SM00364">
    <property type="entry name" value="LRR_BAC"/>
    <property type="match status" value="5"/>
</dbReference>
<feature type="region of interest" description="Disordered" evidence="9">
    <location>
        <begin position="1"/>
        <end position="48"/>
    </location>
</feature>
<dbReference type="SMART" id="SM00369">
    <property type="entry name" value="LRR_TYP"/>
    <property type="match status" value="7"/>
</dbReference>
<dbReference type="PANTHER" id="PTHR45752:SF13">
    <property type="entry name" value="LEUCINE-RICH REPEAT-CONTAINING PROTEIN 58"/>
    <property type="match status" value="1"/>
</dbReference>
<evidence type="ECO:0000256" key="8">
    <source>
        <dbReference type="ARBA" id="ARBA00032455"/>
    </source>
</evidence>
<evidence type="ECO:0000259" key="10">
    <source>
        <dbReference type="Pfam" id="PF23598"/>
    </source>
</evidence>
<evidence type="ECO:0000313" key="11">
    <source>
        <dbReference type="EMBL" id="RWS07772.1"/>
    </source>
</evidence>